<gene>
    <name evidence="2" type="ORF">LNAT_P0369</name>
</gene>
<dbReference type="Proteomes" id="UP000217944">
    <property type="component" value="Unassembled WGS sequence"/>
</dbReference>
<keyword evidence="3" id="KW-1185">Reference proteome</keyword>
<organism evidence="2 3">
    <name type="scientific">Lebetimonas natsushimae</name>
    <dbReference type="NCBI Taxonomy" id="1936991"/>
    <lineage>
        <taxon>Bacteria</taxon>
        <taxon>Pseudomonadati</taxon>
        <taxon>Campylobacterota</taxon>
        <taxon>Epsilonproteobacteria</taxon>
        <taxon>Nautiliales</taxon>
        <taxon>Nautiliaceae</taxon>
        <taxon>Lebetimonas</taxon>
    </lineage>
</organism>
<reference evidence="2 3" key="1">
    <citation type="journal article" date="2017" name="Syst. Appl. Microbiol.">
        <title>Lebetimonas natsushimae sp. nov., a novel strictly anaerobic, moderately thermophilic chemoautotroph isolated from a deep-sea hydrothermal vent polychaete nest in the Mid-Okinawa Trough.</title>
        <authorList>
            <person name="Nagata R."/>
            <person name="Takaki Y."/>
            <person name="Tame A."/>
            <person name="Nunoura T."/>
            <person name="Muto H."/>
            <person name="Mino S."/>
            <person name="Sawayama S."/>
            <person name="Takai K."/>
            <person name="Nakagawa S."/>
        </authorList>
    </citation>
    <scope>NUCLEOTIDE SEQUENCE [LARGE SCALE GENOMIC DNA]</scope>
    <source>
        <strain evidence="2 3">HS1857</strain>
    </source>
</reference>
<feature type="transmembrane region" description="Helical" evidence="1">
    <location>
        <begin position="21"/>
        <end position="42"/>
    </location>
</feature>
<keyword evidence="1" id="KW-0472">Membrane</keyword>
<evidence type="ECO:0000313" key="3">
    <source>
        <dbReference type="Proteomes" id="UP000217944"/>
    </source>
</evidence>
<dbReference type="Pfam" id="PF07963">
    <property type="entry name" value="N_methyl"/>
    <property type="match status" value="1"/>
</dbReference>
<dbReference type="AlphaFoldDB" id="A0A292YCU2"/>
<evidence type="ECO:0008006" key="4">
    <source>
        <dbReference type="Google" id="ProtNLM"/>
    </source>
</evidence>
<evidence type="ECO:0000256" key="1">
    <source>
        <dbReference type="SAM" id="Phobius"/>
    </source>
</evidence>
<accession>A0A292YCU2</accession>
<proteinExistence type="predicted"/>
<dbReference type="EMBL" id="BDME01000001">
    <property type="protein sequence ID" value="GAX87074.1"/>
    <property type="molecule type" value="Genomic_DNA"/>
</dbReference>
<comment type="caution">
    <text evidence="2">The sequence shown here is derived from an EMBL/GenBank/DDBJ whole genome shotgun (WGS) entry which is preliminary data.</text>
</comment>
<protein>
    <recommendedName>
        <fullName evidence="4">Prepilin-type N-terminal cleavage/methylation domain-containing protein</fullName>
    </recommendedName>
</protein>
<keyword evidence="1" id="KW-0812">Transmembrane</keyword>
<evidence type="ECO:0000313" key="2">
    <source>
        <dbReference type="EMBL" id="GAX87074.1"/>
    </source>
</evidence>
<dbReference type="InterPro" id="IPR012902">
    <property type="entry name" value="N_methyl_site"/>
</dbReference>
<keyword evidence="1" id="KW-1133">Transmembrane helix</keyword>
<sequence>MSYGNGKLKMDNGKFKKSFTLIEMIFVIVILTFIAIGSFNLISKLYKRNYIAKTTSDFEYFSQQLTDQLSILLYNRIPLSVIGYDGHNFKYIGNIDEKDNFPIIEWIGELDEAKTGLNLSGFADLYASNKPKLKALDFNSVFINDILHNKYNTADNLDKLTAIIFAGSFDKGEEEAESDEQNAFGWHGNEHKYVFTISNYSQNGSNCDLSLDNTDNKRIYEKFYLADSAYTLALGKDIDINTKCIQNLHLKKSNINNTLFLFYNFRPWRGETFCADNNGNPEGNVTVMAQNVKGFKFKKVNSHLEMFFTFFKNRGDINISVSKQKVVF</sequence>
<name>A0A292YCU2_9BACT</name>